<reference evidence="2" key="1">
    <citation type="submission" date="2013-10" db="EMBL/GenBank/DDBJ databases">
        <title>Draft genome sequence of Clostridium botulinum type B strain Osaka05.</title>
        <authorList>
            <person name="Sakaguchi Y."/>
            <person name="Hosomi K."/>
            <person name="Uchiyama J."/>
            <person name="Ogura Y."/>
            <person name="Sakaguchi M."/>
            <person name="Kohda T."/>
            <person name="Mukamoto M."/>
            <person name="Misawa N."/>
            <person name="Matsuzaki S."/>
            <person name="Hayashi T."/>
            <person name="Kozaki S."/>
        </authorList>
    </citation>
    <scope>NUCLEOTIDE SEQUENCE</scope>
    <source>
        <strain evidence="2">Osaka05</strain>
    </source>
</reference>
<dbReference type="EMBL" id="BA000059">
    <property type="protein sequence ID" value="BAO05090.1"/>
    <property type="molecule type" value="Genomic_DNA"/>
</dbReference>
<evidence type="ECO:0000256" key="1">
    <source>
        <dbReference type="SAM" id="Phobius"/>
    </source>
</evidence>
<dbReference type="AlphaFoldDB" id="A0A060N683"/>
<accession>A0A060N683</accession>
<feature type="transmembrane region" description="Helical" evidence="1">
    <location>
        <begin position="30"/>
        <end position="50"/>
    </location>
</feature>
<keyword evidence="1" id="KW-0472">Membrane</keyword>
<proteinExistence type="predicted"/>
<name>A0A060N683_CLOBO</name>
<sequence>MLFNMLLLTMIGSGILGTILLITKNKIINLFSMVPILTMIIIYSSLTYSVDRVKIAPKNTNKYKVVEQKDIVNIDKDNEYYTLTDENNMQCDIKLNEVTIISDNKKNRYLEKRIYEWKYEPGNLFEKIKLSEMQYYGLIENDTITKQKYVLIK</sequence>
<keyword evidence="1" id="KW-0812">Transmembrane</keyword>
<keyword evidence="1" id="KW-1133">Transmembrane helix</keyword>
<dbReference type="HOGENOM" id="CLU_1710017_0_0_9"/>
<dbReference type="Proteomes" id="UP000054164">
    <property type="component" value="Unassembled WGS sequence"/>
</dbReference>
<feature type="transmembrane region" description="Helical" evidence="1">
    <location>
        <begin position="6"/>
        <end position="23"/>
    </location>
</feature>
<protein>
    <submittedName>
        <fullName evidence="2">Uncharacterized protein</fullName>
    </submittedName>
</protein>
<organism evidence="2">
    <name type="scientific">Clostridium botulinum B str. Osaka05</name>
    <dbReference type="NCBI Taxonomy" id="1407017"/>
    <lineage>
        <taxon>Bacteria</taxon>
        <taxon>Bacillati</taxon>
        <taxon>Bacillota</taxon>
        <taxon>Clostridia</taxon>
        <taxon>Eubacteriales</taxon>
        <taxon>Clostridiaceae</taxon>
        <taxon>Clostridium</taxon>
    </lineage>
</organism>
<gene>
    <name evidence="2" type="ORF">CBO05P2_065</name>
</gene>
<dbReference type="RefSeq" id="WP_030032234.1">
    <property type="nucleotide sequence ID" value="NZ_BA000059.1"/>
</dbReference>
<evidence type="ECO:0000313" key="2">
    <source>
        <dbReference type="EMBL" id="BAO05090.1"/>
    </source>
</evidence>